<name>A0A839U8B5_9HYPH</name>
<dbReference type="RefSeq" id="WP_183662005.1">
    <property type="nucleotide sequence ID" value="NZ_JACHXN010000007.1"/>
</dbReference>
<dbReference type="EMBL" id="JACHXN010000007">
    <property type="protein sequence ID" value="MBB3146153.1"/>
    <property type="molecule type" value="Genomic_DNA"/>
</dbReference>
<protein>
    <submittedName>
        <fullName evidence="2">Uncharacterized protein</fullName>
    </submittedName>
</protein>
<keyword evidence="1" id="KW-1133">Transmembrane helix</keyword>
<evidence type="ECO:0000313" key="3">
    <source>
        <dbReference type="Proteomes" id="UP000554520"/>
    </source>
</evidence>
<accession>A0A839U8B5</accession>
<proteinExistence type="predicted"/>
<feature type="transmembrane region" description="Helical" evidence="1">
    <location>
        <begin position="20"/>
        <end position="41"/>
    </location>
</feature>
<evidence type="ECO:0000313" key="2">
    <source>
        <dbReference type="EMBL" id="MBB3146153.1"/>
    </source>
</evidence>
<keyword evidence="1" id="KW-0472">Membrane</keyword>
<dbReference type="AlphaFoldDB" id="A0A839U8B5"/>
<reference evidence="2 3" key="1">
    <citation type="submission" date="2020-08" db="EMBL/GenBank/DDBJ databases">
        <title>Genomic Encyclopedia of Type Strains, Phase III (KMG-III): the genomes of soil and plant-associated and newly described type strains.</title>
        <authorList>
            <person name="Whitman W."/>
        </authorList>
    </citation>
    <scope>NUCLEOTIDE SEQUENCE [LARGE SCALE GENOMIC DNA]</scope>
    <source>
        <strain evidence="2 3">CECT 7015</strain>
    </source>
</reference>
<dbReference type="Proteomes" id="UP000554520">
    <property type="component" value="Unassembled WGS sequence"/>
</dbReference>
<organism evidence="2 3">
    <name type="scientific">Phyllobacterium trifolii</name>
    <dbReference type="NCBI Taxonomy" id="300193"/>
    <lineage>
        <taxon>Bacteria</taxon>
        <taxon>Pseudomonadati</taxon>
        <taxon>Pseudomonadota</taxon>
        <taxon>Alphaproteobacteria</taxon>
        <taxon>Hyphomicrobiales</taxon>
        <taxon>Phyllobacteriaceae</taxon>
        <taxon>Phyllobacterium</taxon>
    </lineage>
</organism>
<comment type="caution">
    <text evidence="2">The sequence shown here is derived from an EMBL/GenBank/DDBJ whole genome shotgun (WGS) entry which is preliminary data.</text>
</comment>
<keyword evidence="1" id="KW-0812">Transmembrane</keyword>
<keyword evidence="3" id="KW-1185">Reference proteome</keyword>
<gene>
    <name evidence="2" type="ORF">FHS21_002568</name>
</gene>
<sequence>MRIDFGDDPEHGPRDLPYCLYGLAFIVALAIAVAIGWFLYVDDLGAYAA</sequence>
<evidence type="ECO:0000256" key="1">
    <source>
        <dbReference type="SAM" id="Phobius"/>
    </source>
</evidence>